<name>A0ABM1N256_NICVS</name>
<accession>A0ABM1N256</accession>
<feature type="transmembrane region" description="Helical" evidence="1">
    <location>
        <begin position="51"/>
        <end position="70"/>
    </location>
</feature>
<evidence type="ECO:0000256" key="1">
    <source>
        <dbReference type="SAM" id="Phobius"/>
    </source>
</evidence>
<keyword evidence="1" id="KW-1133">Transmembrane helix</keyword>
<organism evidence="3 4">
    <name type="scientific">Nicrophorus vespilloides</name>
    <name type="common">Boreal carrion beetle</name>
    <dbReference type="NCBI Taxonomy" id="110193"/>
    <lineage>
        <taxon>Eukaryota</taxon>
        <taxon>Metazoa</taxon>
        <taxon>Ecdysozoa</taxon>
        <taxon>Arthropoda</taxon>
        <taxon>Hexapoda</taxon>
        <taxon>Insecta</taxon>
        <taxon>Pterygota</taxon>
        <taxon>Neoptera</taxon>
        <taxon>Endopterygota</taxon>
        <taxon>Coleoptera</taxon>
        <taxon>Polyphaga</taxon>
        <taxon>Staphyliniformia</taxon>
        <taxon>Silphidae</taxon>
        <taxon>Nicrophorinae</taxon>
        <taxon>Nicrophorus</taxon>
    </lineage>
</organism>
<dbReference type="Proteomes" id="UP000695000">
    <property type="component" value="Unplaced"/>
</dbReference>
<dbReference type="GeneID" id="108565799"/>
<keyword evidence="3" id="KW-1185">Reference proteome</keyword>
<protein>
    <submittedName>
        <fullName evidence="4">Uncharacterized protein LOC108565799</fullName>
    </submittedName>
</protein>
<proteinExistence type="predicted"/>
<dbReference type="RefSeq" id="XP_017780906.1">
    <property type="nucleotide sequence ID" value="XM_017925417.1"/>
</dbReference>
<keyword evidence="1" id="KW-0472">Membrane</keyword>
<evidence type="ECO:0000313" key="3">
    <source>
        <dbReference type="Proteomes" id="UP000695000"/>
    </source>
</evidence>
<keyword evidence="1" id="KW-0812">Transmembrane</keyword>
<feature type="chain" id="PRO_5047160555" evidence="2">
    <location>
        <begin position="22"/>
        <end position="123"/>
    </location>
</feature>
<reference evidence="4" key="1">
    <citation type="submission" date="2025-08" db="UniProtKB">
        <authorList>
            <consortium name="RefSeq"/>
        </authorList>
    </citation>
    <scope>IDENTIFICATION</scope>
    <source>
        <tissue evidence="4">Whole Larva</tissue>
    </source>
</reference>
<keyword evidence="2" id="KW-0732">Signal</keyword>
<feature type="transmembrane region" description="Helical" evidence="1">
    <location>
        <begin position="82"/>
        <end position="101"/>
    </location>
</feature>
<evidence type="ECO:0000256" key="2">
    <source>
        <dbReference type="SAM" id="SignalP"/>
    </source>
</evidence>
<sequence length="123" mass="13669">MYVLSGFGALLFIAILTCCTSTDTGNTTEKASSSTDLAVVSRGMKSTMYKVIPYLLVPALAMAGIMPWILPGIQLAVTMVTMLNNMAFSSALFMLIRNYIFNTKQEEHIVYVNHGYKNKHKHR</sequence>
<gene>
    <name evidence="4" type="primary">LOC108565799</name>
</gene>
<evidence type="ECO:0000313" key="4">
    <source>
        <dbReference type="RefSeq" id="XP_017780906.1"/>
    </source>
</evidence>
<feature type="signal peptide" evidence="2">
    <location>
        <begin position="1"/>
        <end position="21"/>
    </location>
</feature>